<accession>A0ABV0VBN6</accession>
<evidence type="ECO:0000313" key="2">
    <source>
        <dbReference type="Proteomes" id="UP001482620"/>
    </source>
</evidence>
<proteinExistence type="predicted"/>
<gene>
    <name evidence="1" type="ORF">ILYODFUR_006483</name>
</gene>
<dbReference type="EMBL" id="JAHRIQ010104667">
    <property type="protein sequence ID" value="MEQ2254725.1"/>
    <property type="molecule type" value="Genomic_DNA"/>
</dbReference>
<comment type="caution">
    <text evidence="1">The sequence shown here is derived from an EMBL/GenBank/DDBJ whole genome shotgun (WGS) entry which is preliminary data.</text>
</comment>
<feature type="non-terminal residue" evidence="1">
    <location>
        <position position="61"/>
    </location>
</feature>
<organism evidence="1 2">
    <name type="scientific">Ilyodon furcidens</name>
    <name type="common">goldbreast splitfin</name>
    <dbReference type="NCBI Taxonomy" id="33524"/>
    <lineage>
        <taxon>Eukaryota</taxon>
        <taxon>Metazoa</taxon>
        <taxon>Chordata</taxon>
        <taxon>Craniata</taxon>
        <taxon>Vertebrata</taxon>
        <taxon>Euteleostomi</taxon>
        <taxon>Actinopterygii</taxon>
        <taxon>Neopterygii</taxon>
        <taxon>Teleostei</taxon>
        <taxon>Neoteleostei</taxon>
        <taxon>Acanthomorphata</taxon>
        <taxon>Ovalentaria</taxon>
        <taxon>Atherinomorphae</taxon>
        <taxon>Cyprinodontiformes</taxon>
        <taxon>Goodeidae</taxon>
        <taxon>Ilyodon</taxon>
    </lineage>
</organism>
<dbReference type="Proteomes" id="UP001482620">
    <property type="component" value="Unassembled WGS sequence"/>
</dbReference>
<name>A0ABV0VBN6_9TELE</name>
<sequence length="61" mass="6424">MAELSPQYAVQFCTGLVMSCTFDSGVNNSGVPGNRLLPARISRQVWDIAASANCSTACRTG</sequence>
<protein>
    <submittedName>
        <fullName evidence="1">Uncharacterized protein</fullName>
    </submittedName>
</protein>
<reference evidence="1 2" key="1">
    <citation type="submission" date="2021-06" db="EMBL/GenBank/DDBJ databases">
        <authorList>
            <person name="Palmer J.M."/>
        </authorList>
    </citation>
    <scope>NUCLEOTIDE SEQUENCE [LARGE SCALE GENOMIC DNA]</scope>
    <source>
        <strain evidence="2">if_2019</strain>
        <tissue evidence="1">Muscle</tissue>
    </source>
</reference>
<keyword evidence="2" id="KW-1185">Reference proteome</keyword>
<evidence type="ECO:0000313" key="1">
    <source>
        <dbReference type="EMBL" id="MEQ2254725.1"/>
    </source>
</evidence>